<dbReference type="AlphaFoldDB" id="A0A518D601"/>
<dbReference type="Proteomes" id="UP000317429">
    <property type="component" value="Chromosome"/>
</dbReference>
<reference evidence="2 3" key="1">
    <citation type="submission" date="2019-02" db="EMBL/GenBank/DDBJ databases">
        <title>Deep-cultivation of Planctomycetes and their phenomic and genomic characterization uncovers novel biology.</title>
        <authorList>
            <person name="Wiegand S."/>
            <person name="Jogler M."/>
            <person name="Boedeker C."/>
            <person name="Pinto D."/>
            <person name="Vollmers J."/>
            <person name="Rivas-Marin E."/>
            <person name="Kohn T."/>
            <person name="Peeters S.H."/>
            <person name="Heuer A."/>
            <person name="Rast P."/>
            <person name="Oberbeckmann S."/>
            <person name="Bunk B."/>
            <person name="Jeske O."/>
            <person name="Meyerdierks A."/>
            <person name="Storesund J.E."/>
            <person name="Kallscheuer N."/>
            <person name="Luecker S."/>
            <person name="Lage O.M."/>
            <person name="Pohl T."/>
            <person name="Merkel B.J."/>
            <person name="Hornburger P."/>
            <person name="Mueller R.-W."/>
            <person name="Bruemmer F."/>
            <person name="Labrenz M."/>
            <person name="Spormann A.M."/>
            <person name="Op den Camp H."/>
            <person name="Overmann J."/>
            <person name="Amann R."/>
            <person name="Jetten M.S.M."/>
            <person name="Mascher T."/>
            <person name="Medema M.H."/>
            <person name="Devos D.P."/>
            <person name="Kaster A.-K."/>
            <person name="Ovreas L."/>
            <person name="Rohde M."/>
            <person name="Galperin M.Y."/>
            <person name="Jogler C."/>
        </authorList>
    </citation>
    <scope>NUCLEOTIDE SEQUENCE [LARGE SCALE GENOMIC DNA]</scope>
    <source>
        <strain evidence="2 3">Pla175</strain>
    </source>
</reference>
<dbReference type="OrthoDB" id="1489153at2"/>
<keyword evidence="1" id="KW-0732">Signal</keyword>
<feature type="signal peptide" evidence="1">
    <location>
        <begin position="1"/>
        <end position="18"/>
    </location>
</feature>
<dbReference type="RefSeq" id="WP_145280540.1">
    <property type="nucleotide sequence ID" value="NZ_CP036291.1"/>
</dbReference>
<dbReference type="SUPFAM" id="SSF63829">
    <property type="entry name" value="Calcium-dependent phosphotriesterase"/>
    <property type="match status" value="1"/>
</dbReference>
<name>A0A518D601_9BACT</name>
<gene>
    <name evidence="2" type="ORF">Pla175_02510</name>
</gene>
<dbReference type="Gene3D" id="2.130.10.10">
    <property type="entry name" value="YVTN repeat-like/Quinoprotein amine dehydrogenase"/>
    <property type="match status" value="1"/>
</dbReference>
<dbReference type="SUPFAM" id="SSF50952">
    <property type="entry name" value="Soluble quinoprotein glucose dehydrogenase"/>
    <property type="match status" value="1"/>
</dbReference>
<evidence type="ECO:0000313" key="2">
    <source>
        <dbReference type="EMBL" id="QDU86897.1"/>
    </source>
</evidence>
<dbReference type="InterPro" id="IPR011041">
    <property type="entry name" value="Quinoprot_gluc/sorb_DH_b-prop"/>
</dbReference>
<accession>A0A518D601</accession>
<evidence type="ECO:0000313" key="3">
    <source>
        <dbReference type="Proteomes" id="UP000317429"/>
    </source>
</evidence>
<keyword evidence="3" id="KW-1185">Reference proteome</keyword>
<dbReference type="EMBL" id="CP036291">
    <property type="protein sequence ID" value="QDU86897.1"/>
    <property type="molecule type" value="Genomic_DNA"/>
</dbReference>
<proteinExistence type="predicted"/>
<evidence type="ECO:0000256" key="1">
    <source>
        <dbReference type="SAM" id="SignalP"/>
    </source>
</evidence>
<dbReference type="InterPro" id="IPR015943">
    <property type="entry name" value="WD40/YVTN_repeat-like_dom_sf"/>
</dbReference>
<protein>
    <recommendedName>
        <fullName evidence="4">DUF5050 domain-containing protein</fullName>
    </recommendedName>
</protein>
<evidence type="ECO:0008006" key="4">
    <source>
        <dbReference type="Google" id="ProtNLM"/>
    </source>
</evidence>
<sequence length="559" mass="60679" precursor="true">MRNPCTILLLLIPLCSQARTLVVDVVSDEVFQPDFLGDAPNFGAFITYNDELYFTASIGQEPLGHPSHRLFKTDGETLTRFEVDPGFHIGTQFVEFQGSLYFRGDSGNGIELFRTDGVDLVEYDLSDDESGSWPRNFEVVGDRLYFGANRLGSDGTGGPSLMVLQDSVGSVVADVQVDTSYAWHASVDDTLYFSANGSDGYEVYRTDGQDVSLVVDANPGPGGSNPRPEGVLNDAFYFTAEDAGGRALYRATPESVAQVLSSDVRLSAGLRDFGGRLYFSADRGSGYELQQTDGGEVRQFDLNPGPQSSNPLTYGGAVLNGQLLLPATGPEGAALFVFSELGDLVRRIDIGDSQRPSAVYFQEAHGSLYFSVLGDGVARLYRTDGFSAEEIYSPPEVAGRRFISVYDSESLGGALFVPATTEGGDGLLRITEMEVEVLDLLPGQARSYPRNLEALGDQLVFMANGPDGESVYRLDGDGIHELLRTTPYLTDIYGNGLLAPGATTTRFVRFQDQLLFLANTPKGFQLFRIQAVPEPTTLHAAAIALVGCVPRRWRRSRSQ</sequence>
<organism evidence="2 3">
    <name type="scientific">Pirellulimonas nuda</name>
    <dbReference type="NCBI Taxonomy" id="2528009"/>
    <lineage>
        <taxon>Bacteria</taxon>
        <taxon>Pseudomonadati</taxon>
        <taxon>Planctomycetota</taxon>
        <taxon>Planctomycetia</taxon>
        <taxon>Pirellulales</taxon>
        <taxon>Lacipirellulaceae</taxon>
        <taxon>Pirellulimonas</taxon>
    </lineage>
</organism>
<dbReference type="KEGG" id="pnd:Pla175_02510"/>
<feature type="chain" id="PRO_5022118783" description="DUF5050 domain-containing protein" evidence="1">
    <location>
        <begin position="19"/>
        <end position="559"/>
    </location>
</feature>